<sequence length="95" mass="10542">PMAVIAIFAALVAQWFKSSTTAIVVCIAVYAALKVLPLFLPEAAVWSPFAYTDWHELWLQPSVPVLRLMNIFVFISAYSIIGYTAGLFRFTGKSL</sequence>
<comment type="caution">
    <text evidence="2">The sequence shown here is derived from an EMBL/GenBank/DDBJ whole genome shotgun (WGS) entry which is preliminary data.</text>
</comment>
<dbReference type="EMBL" id="JAHZIK010000777">
    <property type="protein sequence ID" value="MBW7457189.1"/>
    <property type="molecule type" value="Genomic_DNA"/>
</dbReference>
<protein>
    <submittedName>
        <fullName evidence="2">Uncharacterized protein</fullName>
    </submittedName>
</protein>
<keyword evidence="1" id="KW-0472">Membrane</keyword>
<keyword evidence="1" id="KW-1133">Transmembrane helix</keyword>
<feature type="transmembrane region" description="Helical" evidence="1">
    <location>
        <begin position="68"/>
        <end position="88"/>
    </location>
</feature>
<proteinExistence type="predicted"/>
<evidence type="ECO:0000313" key="2">
    <source>
        <dbReference type="EMBL" id="MBW7457189.1"/>
    </source>
</evidence>
<dbReference type="Proteomes" id="UP001519887">
    <property type="component" value="Unassembled WGS sequence"/>
</dbReference>
<accession>A0ABS7C8E5</accession>
<evidence type="ECO:0000313" key="3">
    <source>
        <dbReference type="Proteomes" id="UP001519887"/>
    </source>
</evidence>
<keyword evidence="3" id="KW-1185">Reference proteome</keyword>
<feature type="non-terminal residue" evidence="2">
    <location>
        <position position="1"/>
    </location>
</feature>
<evidence type="ECO:0000256" key="1">
    <source>
        <dbReference type="SAM" id="Phobius"/>
    </source>
</evidence>
<name>A0ABS7C8E5_9BACL</name>
<organism evidence="2 3">
    <name type="scientific">Paenibacillus sepulcri</name>
    <dbReference type="NCBI Taxonomy" id="359917"/>
    <lineage>
        <taxon>Bacteria</taxon>
        <taxon>Bacillati</taxon>
        <taxon>Bacillota</taxon>
        <taxon>Bacilli</taxon>
        <taxon>Bacillales</taxon>
        <taxon>Paenibacillaceae</taxon>
        <taxon>Paenibacillus</taxon>
    </lineage>
</organism>
<reference evidence="2 3" key="1">
    <citation type="submission" date="2021-07" db="EMBL/GenBank/DDBJ databases">
        <title>Paenibacillus radiodurans sp. nov., isolated from the southeastern edge of Tengger Desert.</title>
        <authorList>
            <person name="Zhang G."/>
        </authorList>
    </citation>
    <scope>NUCLEOTIDE SEQUENCE [LARGE SCALE GENOMIC DNA]</scope>
    <source>
        <strain evidence="2 3">CCM 7311</strain>
    </source>
</reference>
<gene>
    <name evidence="2" type="ORF">K0U00_24420</name>
</gene>
<keyword evidence="1" id="KW-0812">Transmembrane</keyword>